<evidence type="ECO:0000256" key="1">
    <source>
        <dbReference type="ARBA" id="ARBA00006328"/>
    </source>
</evidence>
<dbReference type="SUPFAM" id="SSF51735">
    <property type="entry name" value="NAD(P)-binding Rossmann-fold domains"/>
    <property type="match status" value="1"/>
</dbReference>
<evidence type="ECO:0000313" key="5">
    <source>
        <dbReference type="EMBL" id="RKL19584.1"/>
    </source>
</evidence>
<dbReference type="InterPro" id="IPR051164">
    <property type="entry name" value="NmrA-like_oxidored"/>
</dbReference>
<gene>
    <name evidence="5" type="ORF">BFJ72_g15153</name>
</gene>
<evidence type="ECO:0000313" key="6">
    <source>
        <dbReference type="Proteomes" id="UP000283569"/>
    </source>
</evidence>
<dbReference type="EMBL" id="MRDB01000193">
    <property type="protein sequence ID" value="RKL19584.1"/>
    <property type="molecule type" value="Genomic_DNA"/>
</dbReference>
<reference evidence="5 6" key="1">
    <citation type="journal article" date="2018" name="Sci. Rep.">
        <title>Characterisation of pathogen-specific regions and novel effector candidates in Fusarium oxysporum f. sp. cepae.</title>
        <authorList>
            <person name="Armitage A.D."/>
            <person name="Taylor A."/>
            <person name="Sobczyk M.K."/>
            <person name="Baxter L."/>
            <person name="Greenfield B.P."/>
            <person name="Bates H.J."/>
            <person name="Wilson F."/>
            <person name="Jackson A.C."/>
            <person name="Ott S."/>
            <person name="Harrison R.J."/>
            <person name="Clarkson J.P."/>
        </authorList>
    </citation>
    <scope>NUCLEOTIDE SEQUENCE [LARGE SCALE GENOMIC DNA]</scope>
    <source>
        <strain evidence="5 6">Fp_A8</strain>
    </source>
</reference>
<dbReference type="Gene3D" id="3.90.25.10">
    <property type="entry name" value="UDP-galactose 4-epimerase, domain 1"/>
    <property type="match status" value="1"/>
</dbReference>
<name>A0A420RRE4_GIBIN</name>
<evidence type="ECO:0000256" key="3">
    <source>
        <dbReference type="ARBA" id="ARBA00023002"/>
    </source>
</evidence>
<protein>
    <recommendedName>
        <fullName evidence="4">NmrA-like domain-containing protein</fullName>
    </recommendedName>
</protein>
<dbReference type="Gene3D" id="3.40.50.720">
    <property type="entry name" value="NAD(P)-binding Rossmann-like Domain"/>
    <property type="match status" value="1"/>
</dbReference>
<keyword evidence="3" id="KW-0560">Oxidoreductase</keyword>
<dbReference type="Proteomes" id="UP000283569">
    <property type="component" value="Unassembled WGS sequence"/>
</dbReference>
<dbReference type="PANTHER" id="PTHR42748">
    <property type="entry name" value="NITROGEN METABOLITE REPRESSION PROTEIN NMRA FAMILY MEMBER"/>
    <property type="match status" value="1"/>
</dbReference>
<evidence type="ECO:0000256" key="2">
    <source>
        <dbReference type="ARBA" id="ARBA00022857"/>
    </source>
</evidence>
<dbReference type="GO" id="GO:0005634">
    <property type="term" value="C:nucleus"/>
    <property type="evidence" value="ECO:0007669"/>
    <property type="project" value="TreeGrafter"/>
</dbReference>
<dbReference type="InterPro" id="IPR036291">
    <property type="entry name" value="NAD(P)-bd_dom_sf"/>
</dbReference>
<accession>A0A420RRE4</accession>
<dbReference type="AlphaFoldDB" id="A0A420RRE4"/>
<comment type="similarity">
    <text evidence="1">Belongs to the NmrA-type oxidoreductase family.</text>
</comment>
<evidence type="ECO:0000259" key="4">
    <source>
        <dbReference type="Pfam" id="PF05368"/>
    </source>
</evidence>
<dbReference type="CDD" id="cd05251">
    <property type="entry name" value="NmrA_like_SDR_a"/>
    <property type="match status" value="1"/>
</dbReference>
<comment type="caution">
    <text evidence="5">The sequence shown here is derived from an EMBL/GenBank/DDBJ whole genome shotgun (WGS) entry which is preliminary data.</text>
</comment>
<dbReference type="GO" id="GO:0016491">
    <property type="term" value="F:oxidoreductase activity"/>
    <property type="evidence" value="ECO:0007669"/>
    <property type="project" value="UniProtKB-KW"/>
</dbReference>
<dbReference type="Pfam" id="PF05368">
    <property type="entry name" value="NmrA"/>
    <property type="match status" value="1"/>
</dbReference>
<feature type="domain" description="NmrA-like" evidence="4">
    <location>
        <begin position="11"/>
        <end position="308"/>
    </location>
</feature>
<organism evidence="5 6">
    <name type="scientific">Gibberella intermedia</name>
    <name type="common">Bulb rot disease fungus</name>
    <name type="synonym">Fusarium proliferatum</name>
    <dbReference type="NCBI Taxonomy" id="948311"/>
    <lineage>
        <taxon>Eukaryota</taxon>
        <taxon>Fungi</taxon>
        <taxon>Dikarya</taxon>
        <taxon>Ascomycota</taxon>
        <taxon>Pezizomycotina</taxon>
        <taxon>Sordariomycetes</taxon>
        <taxon>Hypocreomycetidae</taxon>
        <taxon>Hypocreales</taxon>
        <taxon>Nectriaceae</taxon>
        <taxon>Fusarium</taxon>
        <taxon>Fusarium fujikuroi species complex</taxon>
    </lineage>
</organism>
<keyword evidence="2" id="KW-0521">NADP</keyword>
<dbReference type="InterPro" id="IPR008030">
    <property type="entry name" value="NmrA-like"/>
</dbReference>
<sequence>MTISGDQSAPLIVVVGATGLQGGSVINSLAASALPYRMRGLTRNATKPGAKALADRGIKVVSCNFSPENKVGVEDAFRGATYIFIVTNFWEHLDQEREATEGKLMVDIAKKVGVQLLIISSEPNATKASEGKITRLYHFDSKASIADHARDIGVPFVEVQAAGYMNNFTTFTRPHPVGDGSYVLEGAWSSDSKMPLIDTKHDFGLFVELAIESDEFNKGDGKVVSAYGEWLSIEEQVKILSSVTGKKVTYVKITEEQSRAHLAQAGMPPHVIDDMSDMFKFHEFVWERTFTFNNRDNLRRQPRTFKEYCENEDWGQVLI</sequence>
<proteinExistence type="inferred from homology"/>
<dbReference type="PANTHER" id="PTHR42748:SF30">
    <property type="entry name" value="NMRA-LIKE DOMAIN-CONTAINING PROTEIN"/>
    <property type="match status" value="1"/>
</dbReference>